<organism evidence="2">
    <name type="scientific">hydrothermal vent metagenome</name>
    <dbReference type="NCBI Taxonomy" id="652676"/>
    <lineage>
        <taxon>unclassified sequences</taxon>
        <taxon>metagenomes</taxon>
        <taxon>ecological metagenomes</taxon>
    </lineage>
</organism>
<evidence type="ECO:0000259" key="1">
    <source>
        <dbReference type="Pfam" id="PF12804"/>
    </source>
</evidence>
<dbReference type="PANTHER" id="PTHR43777:SF1">
    <property type="entry name" value="MOLYBDENUM COFACTOR CYTIDYLYLTRANSFERASE"/>
    <property type="match status" value="1"/>
</dbReference>
<reference evidence="2" key="1">
    <citation type="submission" date="2018-06" db="EMBL/GenBank/DDBJ databases">
        <authorList>
            <person name="Zhirakovskaya E."/>
        </authorList>
    </citation>
    <scope>NUCLEOTIDE SEQUENCE</scope>
</reference>
<sequence length="200" mass="21726">MNKSNNIAVIILAAGSSSRMGQAKQLLPWGNSNLLNHCIIQAKNSNAKEVFVVLGANYEAINTSVKNEPITILRNPNWEKGVGESIAFGVKKIASKKFDGVLIMLADQPQINIAFLNKLITQFETSAKAIIATGYKNSVGVPAVFNKSYFEDLMSLTGDKGAKQFIESQQCNVLVLPCSTTVVDIDTHKDYLSLKSSHGH</sequence>
<name>A0A3B0V9K6_9ZZZZ</name>
<dbReference type="EC" id="2.7.7.76" evidence="2"/>
<feature type="domain" description="MobA-like NTP transferase" evidence="1">
    <location>
        <begin position="9"/>
        <end position="169"/>
    </location>
</feature>
<dbReference type="CDD" id="cd04182">
    <property type="entry name" value="GT_2_like_f"/>
    <property type="match status" value="1"/>
</dbReference>
<gene>
    <name evidence="2" type="ORF">MNBD_BACTEROID06-47</name>
</gene>
<proteinExistence type="predicted"/>
<dbReference type="InterPro" id="IPR029044">
    <property type="entry name" value="Nucleotide-diphossugar_trans"/>
</dbReference>
<evidence type="ECO:0000313" key="2">
    <source>
        <dbReference type="EMBL" id="VAW28594.1"/>
    </source>
</evidence>
<dbReference type="Pfam" id="PF12804">
    <property type="entry name" value="NTP_transf_3"/>
    <property type="match status" value="1"/>
</dbReference>
<keyword evidence="2" id="KW-0548">Nucleotidyltransferase</keyword>
<dbReference type="Gene3D" id="3.90.550.10">
    <property type="entry name" value="Spore Coat Polysaccharide Biosynthesis Protein SpsA, Chain A"/>
    <property type="match status" value="1"/>
</dbReference>
<dbReference type="SUPFAM" id="SSF53448">
    <property type="entry name" value="Nucleotide-diphospho-sugar transferases"/>
    <property type="match status" value="1"/>
</dbReference>
<dbReference type="InterPro" id="IPR025877">
    <property type="entry name" value="MobA-like_NTP_Trfase"/>
</dbReference>
<keyword evidence="2" id="KW-0808">Transferase</keyword>
<protein>
    <submittedName>
        <fullName evidence="2">Molybdenum cofactor cytidylyltransferase</fullName>
        <ecNumber evidence="2">2.7.7.76</ecNumber>
    </submittedName>
</protein>
<dbReference type="PANTHER" id="PTHR43777">
    <property type="entry name" value="MOLYBDENUM COFACTOR CYTIDYLYLTRANSFERASE"/>
    <property type="match status" value="1"/>
</dbReference>
<accession>A0A3B0V9K6</accession>
<dbReference type="AlphaFoldDB" id="A0A3B0V9K6"/>
<dbReference type="GO" id="GO:0061602">
    <property type="term" value="F:molybdenum cofactor cytidylyltransferase activity"/>
    <property type="evidence" value="ECO:0007669"/>
    <property type="project" value="UniProtKB-EC"/>
</dbReference>
<dbReference type="EMBL" id="UOES01000423">
    <property type="protein sequence ID" value="VAW28594.1"/>
    <property type="molecule type" value="Genomic_DNA"/>
</dbReference>